<dbReference type="AlphaFoldDB" id="A0A9N8W4A5"/>
<keyword evidence="8" id="KW-1185">Reference proteome</keyword>
<dbReference type="PROSITE" id="PS00478">
    <property type="entry name" value="LIM_DOMAIN_1"/>
    <property type="match status" value="1"/>
</dbReference>
<dbReference type="InterPro" id="IPR050604">
    <property type="entry name" value="PDZ-LIM_domain"/>
</dbReference>
<feature type="domain" description="LIM zinc-binding" evidence="6">
    <location>
        <begin position="742"/>
        <end position="800"/>
    </location>
</feature>
<dbReference type="Pfam" id="PF00412">
    <property type="entry name" value="LIM"/>
    <property type="match status" value="3"/>
</dbReference>
<dbReference type="GO" id="GO:0001725">
    <property type="term" value="C:stress fiber"/>
    <property type="evidence" value="ECO:0007669"/>
    <property type="project" value="TreeGrafter"/>
</dbReference>
<evidence type="ECO:0000256" key="1">
    <source>
        <dbReference type="ARBA" id="ARBA00022723"/>
    </source>
</evidence>
<feature type="region of interest" description="Disordered" evidence="5">
    <location>
        <begin position="160"/>
        <end position="579"/>
    </location>
</feature>
<keyword evidence="3 4" id="KW-0440">LIM domain</keyword>
<dbReference type="OrthoDB" id="1112565at2759"/>
<feature type="compositionally biased region" description="Polar residues" evidence="5">
    <location>
        <begin position="558"/>
        <end position="579"/>
    </location>
</feature>
<feature type="compositionally biased region" description="Basic and acidic residues" evidence="5">
    <location>
        <begin position="262"/>
        <end position="376"/>
    </location>
</feature>
<dbReference type="InterPro" id="IPR001781">
    <property type="entry name" value="Znf_LIM"/>
</dbReference>
<comment type="caution">
    <text evidence="7">The sequence shown here is derived from an EMBL/GenBank/DDBJ whole genome shotgun (WGS) entry which is preliminary data.</text>
</comment>
<dbReference type="Proteomes" id="UP000789572">
    <property type="component" value="Unassembled WGS sequence"/>
</dbReference>
<feature type="compositionally biased region" description="Low complexity" evidence="5">
    <location>
        <begin position="511"/>
        <end position="527"/>
    </location>
</feature>
<feature type="compositionally biased region" description="Basic and acidic residues" evidence="5">
    <location>
        <begin position="230"/>
        <end position="254"/>
    </location>
</feature>
<dbReference type="GO" id="GO:0031941">
    <property type="term" value="C:filamentous actin"/>
    <property type="evidence" value="ECO:0007669"/>
    <property type="project" value="TreeGrafter"/>
</dbReference>
<dbReference type="PANTHER" id="PTHR24214:SF38">
    <property type="entry name" value="PDZ AND LIM DOMAIN PROTEIN ZASP-RELATED"/>
    <property type="match status" value="1"/>
</dbReference>
<dbReference type="CDD" id="cd08368">
    <property type="entry name" value="LIM"/>
    <property type="match status" value="1"/>
</dbReference>
<feature type="compositionally biased region" description="Polar residues" evidence="5">
    <location>
        <begin position="490"/>
        <end position="501"/>
    </location>
</feature>
<feature type="compositionally biased region" description="Polar residues" evidence="5">
    <location>
        <begin position="73"/>
        <end position="96"/>
    </location>
</feature>
<evidence type="ECO:0000313" key="8">
    <source>
        <dbReference type="Proteomes" id="UP000789572"/>
    </source>
</evidence>
<feature type="compositionally biased region" description="Basic and acidic residues" evidence="5">
    <location>
        <begin position="403"/>
        <end position="441"/>
    </location>
</feature>
<keyword evidence="2 4" id="KW-0862">Zinc</keyword>
<feature type="compositionally biased region" description="Polar residues" evidence="5">
    <location>
        <begin position="202"/>
        <end position="223"/>
    </location>
</feature>
<dbReference type="GO" id="GO:0046872">
    <property type="term" value="F:metal ion binding"/>
    <property type="evidence" value="ECO:0007669"/>
    <property type="project" value="UniProtKB-KW"/>
</dbReference>
<evidence type="ECO:0000256" key="3">
    <source>
        <dbReference type="ARBA" id="ARBA00023038"/>
    </source>
</evidence>
<evidence type="ECO:0000256" key="2">
    <source>
        <dbReference type="ARBA" id="ARBA00022833"/>
    </source>
</evidence>
<name>A0A9N8W4A5_9GLOM</name>
<dbReference type="Gene3D" id="2.10.110.10">
    <property type="entry name" value="Cysteine Rich Protein"/>
    <property type="match status" value="3"/>
</dbReference>
<feature type="domain" description="LIM zinc-binding" evidence="6">
    <location>
        <begin position="679"/>
        <end position="741"/>
    </location>
</feature>
<dbReference type="GO" id="GO:0030036">
    <property type="term" value="P:actin cytoskeleton organization"/>
    <property type="evidence" value="ECO:0007669"/>
    <property type="project" value="TreeGrafter"/>
</dbReference>
<feature type="compositionally biased region" description="Basic and acidic residues" evidence="5">
    <location>
        <begin position="478"/>
        <end position="489"/>
    </location>
</feature>
<feature type="compositionally biased region" description="Basic and acidic residues" evidence="5">
    <location>
        <begin position="453"/>
        <end position="468"/>
    </location>
</feature>
<dbReference type="SUPFAM" id="SSF57716">
    <property type="entry name" value="Glucocorticoid receptor-like (DNA-binding domain)"/>
    <property type="match status" value="3"/>
</dbReference>
<evidence type="ECO:0000313" key="7">
    <source>
        <dbReference type="EMBL" id="CAG8476786.1"/>
    </source>
</evidence>
<reference evidence="7" key="1">
    <citation type="submission" date="2021-06" db="EMBL/GenBank/DDBJ databases">
        <authorList>
            <person name="Kallberg Y."/>
            <person name="Tangrot J."/>
            <person name="Rosling A."/>
        </authorList>
    </citation>
    <scope>NUCLEOTIDE SEQUENCE</scope>
    <source>
        <strain evidence="7">IA702</strain>
    </source>
</reference>
<dbReference type="GO" id="GO:0051371">
    <property type="term" value="F:muscle alpha-actinin binding"/>
    <property type="evidence" value="ECO:0007669"/>
    <property type="project" value="TreeGrafter"/>
</dbReference>
<organism evidence="7 8">
    <name type="scientific">Paraglomus occultum</name>
    <dbReference type="NCBI Taxonomy" id="144539"/>
    <lineage>
        <taxon>Eukaryota</taxon>
        <taxon>Fungi</taxon>
        <taxon>Fungi incertae sedis</taxon>
        <taxon>Mucoromycota</taxon>
        <taxon>Glomeromycotina</taxon>
        <taxon>Glomeromycetes</taxon>
        <taxon>Paraglomerales</taxon>
        <taxon>Paraglomeraceae</taxon>
        <taxon>Paraglomus</taxon>
    </lineage>
</organism>
<protein>
    <submittedName>
        <fullName evidence="7">7764_t:CDS:1</fullName>
    </submittedName>
</protein>
<accession>A0A9N8W4A5</accession>
<gene>
    <name evidence="7" type="ORF">POCULU_LOCUS1327</name>
</gene>
<proteinExistence type="predicted"/>
<keyword evidence="1 4" id="KW-0479">Metal-binding</keyword>
<feature type="region of interest" description="Disordered" evidence="5">
    <location>
        <begin position="51"/>
        <end position="143"/>
    </location>
</feature>
<dbReference type="PANTHER" id="PTHR24214">
    <property type="entry name" value="PDZ AND LIM DOMAIN PROTEIN ZASP"/>
    <property type="match status" value="1"/>
</dbReference>
<feature type="domain" description="LIM zinc-binding" evidence="6">
    <location>
        <begin position="619"/>
        <end position="678"/>
    </location>
</feature>
<feature type="compositionally biased region" description="Polar residues" evidence="5">
    <location>
        <begin position="160"/>
        <end position="169"/>
    </location>
</feature>
<evidence type="ECO:0000259" key="6">
    <source>
        <dbReference type="PROSITE" id="PS50023"/>
    </source>
</evidence>
<feature type="compositionally biased region" description="Low complexity" evidence="5">
    <location>
        <begin position="443"/>
        <end position="452"/>
    </location>
</feature>
<sequence>MDVQKERISQILATVKCSDCGVPVEFRQLSSHICKAAPAVPTLPAAFKSNMGSSTGPNPGAPMIFPGIKKLDNSNNSKPSLNPISVPGQNPYNNYGQPPRSPISPRSPYENPPSMPVNAGYSGMPANYNNPPEATRLVSGNPPTTFLKKYNKLTGKSIETSTNQFTTSPVEAPYPDNSRNDYFGNATFPEPSVPRAGPYQPNPNGVGQGNTFNNTAPNNSYNPRGQYAPERNRDVYGFDKTRDQPGADWTRDQYRVNGDQPGSDKRFDQYRADGDQTGVDRMRDQYRANDQPGSDRMRDQYRANDQPGSDRMRDQYRVNDQPGSDRIRDQYRVNDQPGSDRMRDQYRANDQPVSDRMRDQYRTNDQPGSDRMRDQYRVNGDQPGSDKMFDQYRVNGDQPGLVKRFDQYRVDGDQPGADRMRDQYRVDGDQTGSDERFDQYRTNDNMNPNDRYNNAKDWVRGEQDDYSARSRSPGGYERSNDRNDYDRKYNPSNPNPLQSNTDYEHSRKPSYGRQNNYQQYGYENNNRSPPVRKASNDPNNIPSSGPYLPPSSPEHNRTPSASRKFSGDTVSTANTRNTDGVETLMDDLLKEMGSLSTTSANEYDSKSAYHSRNASATNDICAYCNGPILSNPLRALNKLWHPHHLLCARCNKPIDPDVGHVEKNDQVYCPHDFTDLFLPKCRACNRPVEKAVSSSDGKLEGKWHASCFCCQTCRKPFPNKSFYVFNNAPYCKRHYHKLNNSLCKNCDDPIEGPCAQTVEGWRYHPTCFTCFTCRDPLTETYYNFEDRQYCETHIMEIQQRRKIRAEKRQTMFHVLR</sequence>
<dbReference type="EMBL" id="CAJVPJ010000097">
    <property type="protein sequence ID" value="CAG8476786.1"/>
    <property type="molecule type" value="Genomic_DNA"/>
</dbReference>
<evidence type="ECO:0000256" key="4">
    <source>
        <dbReference type="PROSITE-ProRule" id="PRU00125"/>
    </source>
</evidence>
<evidence type="ECO:0000256" key="5">
    <source>
        <dbReference type="SAM" id="MobiDB-lite"/>
    </source>
</evidence>
<dbReference type="PROSITE" id="PS50023">
    <property type="entry name" value="LIM_DOMAIN_2"/>
    <property type="match status" value="3"/>
</dbReference>
<dbReference type="SMART" id="SM00132">
    <property type="entry name" value="LIM"/>
    <property type="match status" value="3"/>
</dbReference>
<dbReference type="GO" id="GO:0003779">
    <property type="term" value="F:actin binding"/>
    <property type="evidence" value="ECO:0007669"/>
    <property type="project" value="TreeGrafter"/>
</dbReference>